<sequence length="314" mass="33824">VRLVGKIALDETRTKAITAWVPGRIERLFVDYTGIEVRAGDHMVELYSPELITAQAEFLQSIQSAQGLAGSSELVANSIRQTLQAAREKLALLGLTEKQIADIETAGKPLDRLTIYAPMGGIVIDKKATEGTYVKTGTPIYTIADLSKLWVLMDAYESDLVWIQYGQAVEFSTPSLPGQVFSGRVSFISPVLNDQTRSVKVRAVLDNTESKLKPNMLVSAFVKTPVTEQGPAMAIDLVGKWICPMHGQIVKDAAGACDICGMDLVAAESLGLTKEMNSMLPLVVPASAALITGRALDKAVVYVQVEGADKPTFV</sequence>
<feature type="domain" description="CusB-like beta-barrel" evidence="4">
    <location>
        <begin position="148"/>
        <end position="220"/>
    </location>
</feature>
<gene>
    <name evidence="6" type="ORF">S01H4_23572</name>
</gene>
<dbReference type="PANTHER" id="PTHR30097">
    <property type="entry name" value="CATION EFFLUX SYSTEM PROTEIN CUSB"/>
    <property type="match status" value="1"/>
</dbReference>
<dbReference type="InterPro" id="IPR051909">
    <property type="entry name" value="MFP_Cation_Efflux"/>
</dbReference>
<protein>
    <submittedName>
        <fullName evidence="6">Uncharacterized protein</fullName>
    </submittedName>
</protein>
<feature type="non-terminal residue" evidence="6">
    <location>
        <position position="1"/>
    </location>
</feature>
<evidence type="ECO:0000256" key="1">
    <source>
        <dbReference type="ARBA" id="ARBA00009477"/>
    </source>
</evidence>
<evidence type="ECO:0000256" key="2">
    <source>
        <dbReference type="ARBA" id="ARBA00022448"/>
    </source>
</evidence>
<dbReference type="Pfam" id="PF25973">
    <property type="entry name" value="BSH_CzcB"/>
    <property type="match status" value="1"/>
</dbReference>
<proteinExistence type="inferred from homology"/>
<dbReference type="GO" id="GO:0015679">
    <property type="term" value="P:plasma membrane copper ion transport"/>
    <property type="evidence" value="ECO:0007669"/>
    <property type="project" value="TreeGrafter"/>
</dbReference>
<dbReference type="AlphaFoldDB" id="X1C3M1"/>
<dbReference type="SUPFAM" id="SSF111369">
    <property type="entry name" value="HlyD-like secretion proteins"/>
    <property type="match status" value="1"/>
</dbReference>
<dbReference type="InterPro" id="IPR058647">
    <property type="entry name" value="BSH_CzcB-like"/>
</dbReference>
<dbReference type="Gene3D" id="2.40.30.170">
    <property type="match status" value="1"/>
</dbReference>
<feature type="non-terminal residue" evidence="6">
    <location>
        <position position="314"/>
    </location>
</feature>
<feature type="domain" description="Heavy metal binding" evidence="3">
    <location>
        <begin position="240"/>
        <end position="266"/>
    </location>
</feature>
<comment type="caution">
    <text evidence="6">The sequence shown here is derived from an EMBL/GenBank/DDBJ whole genome shotgun (WGS) entry which is preliminary data.</text>
</comment>
<reference evidence="6" key="1">
    <citation type="journal article" date="2014" name="Front. Microbiol.">
        <title>High frequency of phylogenetically diverse reductive dehalogenase-homologous genes in deep subseafloor sedimentary metagenomes.</title>
        <authorList>
            <person name="Kawai M."/>
            <person name="Futagami T."/>
            <person name="Toyoda A."/>
            <person name="Takaki Y."/>
            <person name="Nishi S."/>
            <person name="Hori S."/>
            <person name="Arai W."/>
            <person name="Tsubouchi T."/>
            <person name="Morono Y."/>
            <person name="Uchiyama I."/>
            <person name="Ito T."/>
            <person name="Fujiyama A."/>
            <person name="Inagaki F."/>
            <person name="Takami H."/>
        </authorList>
    </citation>
    <scope>NUCLEOTIDE SEQUENCE</scope>
    <source>
        <strain evidence="6">Expedition CK06-06</strain>
    </source>
</reference>
<organism evidence="6">
    <name type="scientific">marine sediment metagenome</name>
    <dbReference type="NCBI Taxonomy" id="412755"/>
    <lineage>
        <taxon>unclassified sequences</taxon>
        <taxon>metagenomes</taxon>
        <taxon>ecological metagenomes</taxon>
    </lineage>
</organism>
<evidence type="ECO:0000259" key="5">
    <source>
        <dbReference type="Pfam" id="PF25973"/>
    </source>
</evidence>
<comment type="similarity">
    <text evidence="1">Belongs to the membrane fusion protein (MFP) (TC 8.A.1) family.</text>
</comment>
<feature type="domain" description="CzcB-like barrel-sandwich hybrid" evidence="5">
    <location>
        <begin position="13"/>
        <end position="145"/>
    </location>
</feature>
<name>X1C3M1_9ZZZZ</name>
<dbReference type="Pfam" id="PF25954">
    <property type="entry name" value="Beta-barrel_RND_2"/>
    <property type="match status" value="1"/>
</dbReference>
<dbReference type="GO" id="GO:0060003">
    <property type="term" value="P:copper ion export"/>
    <property type="evidence" value="ECO:0007669"/>
    <property type="project" value="TreeGrafter"/>
</dbReference>
<dbReference type="PANTHER" id="PTHR30097:SF15">
    <property type="entry name" value="CATION EFFLUX SYSTEM PROTEIN CUSB"/>
    <property type="match status" value="1"/>
</dbReference>
<evidence type="ECO:0000259" key="3">
    <source>
        <dbReference type="Pfam" id="PF19335"/>
    </source>
</evidence>
<dbReference type="InterPro" id="IPR058792">
    <property type="entry name" value="Beta-barrel_RND_2"/>
</dbReference>
<dbReference type="InterPro" id="IPR045800">
    <property type="entry name" value="HMBD"/>
</dbReference>
<evidence type="ECO:0000313" key="6">
    <source>
        <dbReference type="EMBL" id="GAG78961.1"/>
    </source>
</evidence>
<dbReference type="EMBL" id="BART01010953">
    <property type="protein sequence ID" value="GAG78961.1"/>
    <property type="molecule type" value="Genomic_DNA"/>
</dbReference>
<evidence type="ECO:0000259" key="4">
    <source>
        <dbReference type="Pfam" id="PF25954"/>
    </source>
</evidence>
<dbReference type="Pfam" id="PF19335">
    <property type="entry name" value="HMBD"/>
    <property type="match status" value="1"/>
</dbReference>
<dbReference type="FunFam" id="2.40.30.170:FF:000010">
    <property type="entry name" value="Efflux RND transporter periplasmic adaptor subunit"/>
    <property type="match status" value="1"/>
</dbReference>
<keyword evidence="2" id="KW-0813">Transport</keyword>
<accession>X1C3M1</accession>
<dbReference type="GO" id="GO:0030288">
    <property type="term" value="C:outer membrane-bounded periplasmic space"/>
    <property type="evidence" value="ECO:0007669"/>
    <property type="project" value="TreeGrafter"/>
</dbReference>
<dbReference type="GO" id="GO:0046914">
    <property type="term" value="F:transition metal ion binding"/>
    <property type="evidence" value="ECO:0007669"/>
    <property type="project" value="TreeGrafter"/>
</dbReference>